<keyword evidence="2" id="KW-1185">Reference proteome</keyword>
<gene>
    <name evidence="1" type="ORF">GCM10009546_04400</name>
</gene>
<protein>
    <submittedName>
        <fullName evidence="1">Uncharacterized protein</fullName>
    </submittedName>
</protein>
<proteinExistence type="predicted"/>
<accession>A0ABN1DJS4</accession>
<comment type="caution">
    <text evidence="1">The sequence shown here is derived from an EMBL/GenBank/DDBJ whole genome shotgun (WGS) entry which is preliminary data.</text>
</comment>
<name>A0ABN1DJS4_9ACTN</name>
<reference evidence="1 2" key="1">
    <citation type="journal article" date="2019" name="Int. J. Syst. Evol. Microbiol.">
        <title>The Global Catalogue of Microorganisms (GCM) 10K type strain sequencing project: providing services to taxonomists for standard genome sequencing and annotation.</title>
        <authorList>
            <consortium name="The Broad Institute Genomics Platform"/>
            <consortium name="The Broad Institute Genome Sequencing Center for Infectious Disease"/>
            <person name="Wu L."/>
            <person name="Ma J."/>
        </authorList>
    </citation>
    <scope>NUCLEOTIDE SEQUENCE [LARGE SCALE GENOMIC DNA]</scope>
    <source>
        <strain evidence="1 2">JCM 10667</strain>
    </source>
</reference>
<organism evidence="1 2">
    <name type="scientific">Actinomadura livida</name>
    <dbReference type="NCBI Taxonomy" id="79909"/>
    <lineage>
        <taxon>Bacteria</taxon>
        <taxon>Bacillati</taxon>
        <taxon>Actinomycetota</taxon>
        <taxon>Actinomycetes</taxon>
        <taxon>Streptosporangiales</taxon>
        <taxon>Thermomonosporaceae</taxon>
        <taxon>Actinomadura</taxon>
    </lineage>
</organism>
<dbReference type="EMBL" id="BAAAHD010000001">
    <property type="protein sequence ID" value="GAA0545449.1"/>
    <property type="molecule type" value="Genomic_DNA"/>
</dbReference>
<evidence type="ECO:0000313" key="1">
    <source>
        <dbReference type="EMBL" id="GAA0545449.1"/>
    </source>
</evidence>
<evidence type="ECO:0000313" key="2">
    <source>
        <dbReference type="Proteomes" id="UP001501427"/>
    </source>
</evidence>
<dbReference type="Proteomes" id="UP001501427">
    <property type="component" value="Unassembled WGS sequence"/>
</dbReference>
<sequence length="68" mass="7290">MEKPGDTDLAARIEETLVTVSVRACLAIALRGGWRVRPSEVRELPDGRLARRVSGVCRGNGSGVRSEG</sequence>